<dbReference type="Proteomes" id="UP000190044">
    <property type="component" value="Unassembled WGS sequence"/>
</dbReference>
<protein>
    <submittedName>
        <fullName evidence="2">Uncharacterized protein</fullName>
    </submittedName>
</protein>
<organism evidence="2 3">
    <name type="scientific">Sphingopyxis flava</name>
    <dbReference type="NCBI Taxonomy" id="1507287"/>
    <lineage>
        <taxon>Bacteria</taxon>
        <taxon>Pseudomonadati</taxon>
        <taxon>Pseudomonadota</taxon>
        <taxon>Alphaproteobacteria</taxon>
        <taxon>Sphingomonadales</taxon>
        <taxon>Sphingomonadaceae</taxon>
        <taxon>Sphingopyxis</taxon>
    </lineage>
</organism>
<feature type="compositionally biased region" description="Basic and acidic residues" evidence="1">
    <location>
        <begin position="64"/>
        <end position="86"/>
    </location>
</feature>
<gene>
    <name evidence="2" type="ORF">SAMN06295937_101076</name>
</gene>
<feature type="region of interest" description="Disordered" evidence="1">
    <location>
        <begin position="1"/>
        <end position="109"/>
    </location>
</feature>
<accession>A0A1T5CIC7</accession>
<feature type="compositionally biased region" description="Acidic residues" evidence="1">
    <location>
        <begin position="87"/>
        <end position="109"/>
    </location>
</feature>
<reference evidence="3" key="1">
    <citation type="submission" date="2017-02" db="EMBL/GenBank/DDBJ databases">
        <authorList>
            <person name="Varghese N."/>
            <person name="Submissions S."/>
        </authorList>
    </citation>
    <scope>NUCLEOTIDE SEQUENCE [LARGE SCALE GENOMIC DNA]</scope>
    <source>
        <strain evidence="3">R11H</strain>
    </source>
</reference>
<evidence type="ECO:0000313" key="2">
    <source>
        <dbReference type="EMBL" id="SKB58890.1"/>
    </source>
</evidence>
<dbReference type="EMBL" id="FUYP01000010">
    <property type="protein sequence ID" value="SKB58890.1"/>
    <property type="molecule type" value="Genomic_DNA"/>
</dbReference>
<proteinExistence type="predicted"/>
<sequence>MNETSTPFPARDARDPGAPEAVNREQRDDEAQAQSVAEDAQSGRRLADSDKTPSQGPDDDSQDLVDHMRQMERSGRIDMDAYRGERSDDDEEGELGPGGIDDDEPRGAP</sequence>
<feature type="compositionally biased region" description="Basic and acidic residues" evidence="1">
    <location>
        <begin position="11"/>
        <end position="30"/>
    </location>
</feature>
<dbReference type="OrthoDB" id="7427177at2"/>
<dbReference type="AlphaFoldDB" id="A0A1T5CIC7"/>
<keyword evidence="3" id="KW-1185">Reference proteome</keyword>
<dbReference type="RefSeq" id="WP_079638526.1">
    <property type="nucleotide sequence ID" value="NZ_FUYP01000010.1"/>
</dbReference>
<feature type="compositionally biased region" description="Basic and acidic residues" evidence="1">
    <location>
        <begin position="41"/>
        <end position="51"/>
    </location>
</feature>
<evidence type="ECO:0000256" key="1">
    <source>
        <dbReference type="SAM" id="MobiDB-lite"/>
    </source>
</evidence>
<name>A0A1T5CIC7_9SPHN</name>
<evidence type="ECO:0000313" key="3">
    <source>
        <dbReference type="Proteomes" id="UP000190044"/>
    </source>
</evidence>